<dbReference type="SUPFAM" id="SSF54637">
    <property type="entry name" value="Thioesterase/thiol ester dehydrase-isomerase"/>
    <property type="match status" value="1"/>
</dbReference>
<keyword evidence="3" id="KW-1185">Reference proteome</keyword>
<dbReference type="RefSeq" id="WP_099645033.1">
    <property type="nucleotide sequence ID" value="NZ_KZ319288.1"/>
</dbReference>
<sequence>MTKEEIVAKLPYGDPFLFVDRITEVSQTHIKGEFTFKDTCDFYKGHFVNFPVTPGVLLLECMMQIGLVSLGIYLLRDKGFDLRSNSTVAMVENEARFYKPVFPNDTVTVESDLQYFRFHKLKSKVKMLNEAGEVVCQGIFSGILKPGDAES</sequence>
<reference evidence="2 3" key="1">
    <citation type="submission" date="2017-08" db="EMBL/GenBank/DDBJ databases">
        <title>The whole genome shortgun sequences of strain Leeuwenhoekiella nanhaiensis G18 from the South China Sea.</title>
        <authorList>
            <person name="Liu Q."/>
        </authorList>
    </citation>
    <scope>NUCLEOTIDE SEQUENCE [LARGE SCALE GENOMIC DNA]</scope>
    <source>
        <strain evidence="2 3">G18</strain>
    </source>
</reference>
<evidence type="ECO:0000256" key="1">
    <source>
        <dbReference type="ARBA" id="ARBA00023239"/>
    </source>
</evidence>
<proteinExistence type="predicted"/>
<dbReference type="InterPro" id="IPR029069">
    <property type="entry name" value="HotDog_dom_sf"/>
</dbReference>
<comment type="caution">
    <text evidence="2">The sequence shown here is derived from an EMBL/GenBank/DDBJ whole genome shotgun (WGS) entry which is preliminary data.</text>
</comment>
<keyword evidence="1" id="KW-0456">Lyase</keyword>
<protein>
    <submittedName>
        <fullName evidence="2">Hydroxymyristoyl-ACP dehydratase</fullName>
    </submittedName>
</protein>
<dbReference type="PANTHER" id="PTHR30272:SF1">
    <property type="entry name" value="3-HYDROXYACYL-[ACYL-CARRIER-PROTEIN] DEHYDRATASE"/>
    <property type="match status" value="1"/>
</dbReference>
<dbReference type="EMBL" id="NQXA01000002">
    <property type="protein sequence ID" value="PHQ30198.1"/>
    <property type="molecule type" value="Genomic_DNA"/>
</dbReference>
<organism evidence="2 3">
    <name type="scientific">Leeuwenhoekiella nanhaiensis</name>
    <dbReference type="NCBI Taxonomy" id="1655491"/>
    <lineage>
        <taxon>Bacteria</taxon>
        <taxon>Pseudomonadati</taxon>
        <taxon>Bacteroidota</taxon>
        <taxon>Flavobacteriia</taxon>
        <taxon>Flavobacteriales</taxon>
        <taxon>Flavobacteriaceae</taxon>
        <taxon>Leeuwenhoekiella</taxon>
    </lineage>
</organism>
<dbReference type="AlphaFoldDB" id="A0A2G1VTT3"/>
<evidence type="ECO:0000313" key="2">
    <source>
        <dbReference type="EMBL" id="PHQ30198.1"/>
    </source>
</evidence>
<name>A0A2G1VTT3_9FLAO</name>
<dbReference type="InterPro" id="IPR013114">
    <property type="entry name" value="FabA_FabZ"/>
</dbReference>
<dbReference type="OrthoDB" id="9772788at2"/>
<accession>A0A2G1VTT3</accession>
<dbReference type="GO" id="GO:0016829">
    <property type="term" value="F:lyase activity"/>
    <property type="evidence" value="ECO:0007669"/>
    <property type="project" value="UniProtKB-KW"/>
</dbReference>
<dbReference type="Proteomes" id="UP000229433">
    <property type="component" value="Unassembled WGS sequence"/>
</dbReference>
<dbReference type="Gene3D" id="3.10.129.10">
    <property type="entry name" value="Hotdog Thioesterase"/>
    <property type="match status" value="1"/>
</dbReference>
<evidence type="ECO:0000313" key="3">
    <source>
        <dbReference type="Proteomes" id="UP000229433"/>
    </source>
</evidence>
<dbReference type="Pfam" id="PF07977">
    <property type="entry name" value="FabA"/>
    <property type="match status" value="1"/>
</dbReference>
<dbReference type="PANTHER" id="PTHR30272">
    <property type="entry name" value="3-HYDROXYACYL-[ACYL-CARRIER-PROTEIN] DEHYDRATASE"/>
    <property type="match status" value="1"/>
</dbReference>
<gene>
    <name evidence="2" type="ORF">CJ305_04340</name>
</gene>